<protein>
    <recommendedName>
        <fullName evidence="4">microbial collagenase</fullName>
        <ecNumber evidence="4">3.4.24.3</ecNumber>
    </recommendedName>
</protein>
<keyword evidence="6" id="KW-0645">Protease</keyword>
<comment type="subcellular location">
    <subcellularLocation>
        <location evidence="3">Secreted</location>
    </subcellularLocation>
</comment>
<dbReference type="Pfam" id="PF08453">
    <property type="entry name" value="Peptidase_M9_N"/>
    <property type="match status" value="1"/>
</dbReference>
<dbReference type="InterPro" id="IPR002169">
    <property type="entry name" value="Peptidase_M9A/M9B"/>
</dbReference>
<name>A0ABU8C7M2_9GAMM</name>
<comment type="cofactor">
    <cofactor evidence="2">
        <name>Zn(2+)</name>
        <dbReference type="ChEBI" id="CHEBI:29105"/>
    </cofactor>
</comment>
<evidence type="ECO:0000313" key="16">
    <source>
        <dbReference type="EMBL" id="MEH8017935.1"/>
    </source>
</evidence>
<keyword evidence="17" id="KW-1185">Reference proteome</keyword>
<proteinExistence type="predicted"/>
<dbReference type="Pfam" id="PF04151">
    <property type="entry name" value="PPC"/>
    <property type="match status" value="1"/>
</dbReference>
<dbReference type="RefSeq" id="WP_335736344.1">
    <property type="nucleotide sequence ID" value="NZ_JALAAR010000009.1"/>
</dbReference>
<organism evidence="16 17">
    <name type="scientific">Rheinheimera muenzenbergensis</name>
    <dbReference type="NCBI Taxonomy" id="1193628"/>
    <lineage>
        <taxon>Bacteria</taxon>
        <taxon>Pseudomonadati</taxon>
        <taxon>Pseudomonadota</taxon>
        <taxon>Gammaproteobacteria</taxon>
        <taxon>Chromatiales</taxon>
        <taxon>Chromatiaceae</taxon>
        <taxon>Rheinheimera</taxon>
    </lineage>
</organism>
<evidence type="ECO:0000256" key="8">
    <source>
        <dbReference type="ARBA" id="ARBA00022729"/>
    </source>
</evidence>
<feature type="domain" description="Peptidase C-terminal archaeal/bacterial" evidence="14">
    <location>
        <begin position="731"/>
        <end position="797"/>
    </location>
</feature>
<keyword evidence="8 13" id="KW-0732">Signal</keyword>
<gene>
    <name evidence="16" type="ORF">MN202_11860</name>
</gene>
<evidence type="ECO:0000313" key="17">
    <source>
        <dbReference type="Proteomes" id="UP001375382"/>
    </source>
</evidence>
<evidence type="ECO:0000256" key="5">
    <source>
        <dbReference type="ARBA" id="ARBA00022525"/>
    </source>
</evidence>
<evidence type="ECO:0000256" key="11">
    <source>
        <dbReference type="ARBA" id="ARBA00023049"/>
    </source>
</evidence>
<dbReference type="EMBL" id="JALAAR010000009">
    <property type="protein sequence ID" value="MEH8017935.1"/>
    <property type="molecule type" value="Genomic_DNA"/>
</dbReference>
<comment type="caution">
    <text evidence="16">The sequence shown here is derived from an EMBL/GenBank/DDBJ whole genome shotgun (WGS) entry which is preliminary data.</text>
</comment>
<evidence type="ECO:0000256" key="7">
    <source>
        <dbReference type="ARBA" id="ARBA00022723"/>
    </source>
</evidence>
<evidence type="ECO:0000259" key="14">
    <source>
        <dbReference type="Pfam" id="PF04151"/>
    </source>
</evidence>
<dbReference type="Pfam" id="PF01752">
    <property type="entry name" value="Peptidase_M9"/>
    <property type="match status" value="1"/>
</dbReference>
<keyword evidence="7" id="KW-0479">Metal-binding</keyword>
<dbReference type="EC" id="3.4.24.3" evidence="4"/>
<evidence type="ECO:0000256" key="6">
    <source>
        <dbReference type="ARBA" id="ARBA00022670"/>
    </source>
</evidence>
<evidence type="ECO:0000256" key="12">
    <source>
        <dbReference type="ARBA" id="ARBA00023145"/>
    </source>
</evidence>
<keyword evidence="11" id="KW-0482">Metalloprotease</keyword>
<comment type="catalytic activity">
    <reaction evidence="1">
        <text>Digestion of native collagen in the triple helical region at Xaa-|-Gly bonds. With synthetic peptides, a preference is shown for Gly at P3 and P1', Pro and Ala at P2 and P2', and hydroxyproline, Ala or Arg at P3'.</text>
        <dbReference type="EC" id="3.4.24.3"/>
    </reaction>
</comment>
<keyword evidence="12" id="KW-0865">Zymogen</keyword>
<keyword evidence="5" id="KW-0964">Secreted</keyword>
<keyword evidence="10" id="KW-0862">Zinc</keyword>
<evidence type="ECO:0000259" key="15">
    <source>
        <dbReference type="Pfam" id="PF08453"/>
    </source>
</evidence>
<feature type="chain" id="PRO_5046945686" description="microbial collagenase" evidence="13">
    <location>
        <begin position="20"/>
        <end position="916"/>
    </location>
</feature>
<sequence>MKTNTLLLSLLFGSSSLIAGEPATLSHPGQLAQDLQHGHEHNVRQQSPKPPRLVSPHEFEKVQAKLYAERNHKPLPARLVPAADKAMWPQQTLLAQNSCNSPDTLLPLSGAELVSAIESANLTSCLYGLYDNSLLGSGHFNDAKLLTVVQAIQQRMAAFDGSDASGAAELEKLVTYLRAMHWVEAGSNRQFSAVYLQTLQQAFDQYFAGAHFVRFDGNASRNFMLRYEMLILVNSSGSDALRYLTRFSQALKGYSASVSRSDNWGLAYEENGLTQVLTHYFNATNNGSAALQQLLLSEPQIINNLRDFVMTDGLWLVGHTREYQWSDAVTELGRLLKFGGAIAEQVRPAMQSILSNYQFGGTGSNGWVNAQGMVKFYDSANCDLYGDACDFDLESTVLSGQHSCGDTLKLRYQQPIAANNLQHICTSLAAQEQSFHAMFNHAGPVANDNNTALEMVIFSSSADYQNYAGTFFNIDTNNGGMYLEGTPSDPNNQARFIAYQATWLQPEFVVWNLEHEYVHYLDGRFNQWGSFSDQPANSVWWGEGLAEYASKGNDNPTALAIAPAKTYQLSELFQTTYANSNTERTYHWGYLASRFMFERQRQRIDTELLPSMRAAKYIISDAPCSFDWGWQSKNDAIANNWSWLYDDSEWSEGNWVWTCGQINDGNTPELPEYTPYAEIIATWGTQFDAEFHSWLDCIVSNEDCSNTTEPVTALQNGVPVAVSGAKDSEQHFRIALPNNAYDLNITTAGGSGDLDLYVRQQQAASLTEWDYRPYVIGNRERVSILQPAQPDWFVMLHGYRQFSDATVTASWKLGTLTSLQQWPALSSNHALYQWVYVPPQAKALYFTLENGSGDAQLYVKRQGWPTPGNYDGASSTTRGTTQKIHLPNIVPGSYYHIMVNTLEGFNNVDLTVYMVE</sequence>
<dbReference type="PRINTS" id="PR00931">
    <property type="entry name" value="MICOLLPTASE"/>
</dbReference>
<feature type="domain" description="Peptidase M9 collagenase N-terminal" evidence="15">
    <location>
        <begin position="102"/>
        <end position="267"/>
    </location>
</feature>
<dbReference type="InterPro" id="IPR013661">
    <property type="entry name" value="Peptidase_M9_N_dom"/>
</dbReference>
<dbReference type="Gene3D" id="1.10.390.20">
    <property type="match status" value="1"/>
</dbReference>
<evidence type="ECO:0000256" key="4">
    <source>
        <dbReference type="ARBA" id="ARBA00012653"/>
    </source>
</evidence>
<feature type="signal peptide" evidence="13">
    <location>
        <begin position="1"/>
        <end position="19"/>
    </location>
</feature>
<dbReference type="Gene3D" id="3.40.30.160">
    <property type="entry name" value="Collagenase ColT, N-terminal domain"/>
    <property type="match status" value="1"/>
</dbReference>
<dbReference type="Gene3D" id="2.60.120.380">
    <property type="match status" value="2"/>
</dbReference>
<dbReference type="Proteomes" id="UP001375382">
    <property type="component" value="Unassembled WGS sequence"/>
</dbReference>
<evidence type="ECO:0000256" key="1">
    <source>
        <dbReference type="ARBA" id="ARBA00000424"/>
    </source>
</evidence>
<dbReference type="InterPro" id="IPR007280">
    <property type="entry name" value="Peptidase_C_arc/bac"/>
</dbReference>
<evidence type="ECO:0000256" key="10">
    <source>
        <dbReference type="ARBA" id="ARBA00022833"/>
    </source>
</evidence>
<evidence type="ECO:0000256" key="13">
    <source>
        <dbReference type="SAM" id="SignalP"/>
    </source>
</evidence>
<accession>A0ABU8C7M2</accession>
<evidence type="ECO:0000256" key="9">
    <source>
        <dbReference type="ARBA" id="ARBA00022801"/>
    </source>
</evidence>
<dbReference type="PANTHER" id="PTHR13062">
    <property type="entry name" value="COLLAGENASE"/>
    <property type="match status" value="1"/>
</dbReference>
<reference evidence="16 17" key="1">
    <citation type="journal article" date="2023" name="Ecotoxicol. Environ. Saf.">
        <title>Mercury remediation potential of mercury-resistant strain Rheinheimera metallidurans sp. nov. isolated from a municipal waste dumping site.</title>
        <authorList>
            <person name="Yadav V."/>
            <person name="Manjhi A."/>
            <person name="Vadakedath N."/>
        </authorList>
    </citation>
    <scope>NUCLEOTIDE SEQUENCE [LARGE SCALE GENOMIC DNA]</scope>
    <source>
        <strain evidence="16 17">E-49</strain>
    </source>
</reference>
<evidence type="ECO:0000256" key="2">
    <source>
        <dbReference type="ARBA" id="ARBA00001947"/>
    </source>
</evidence>
<dbReference type="PANTHER" id="PTHR13062:SF9">
    <property type="entry name" value="MICROBIAL COLLAGENASE"/>
    <property type="match status" value="1"/>
</dbReference>
<evidence type="ECO:0000256" key="3">
    <source>
        <dbReference type="ARBA" id="ARBA00004613"/>
    </source>
</evidence>
<keyword evidence="9" id="KW-0378">Hydrolase</keyword>